<feature type="compositionally biased region" description="Basic and acidic residues" evidence="1">
    <location>
        <begin position="402"/>
        <end position="411"/>
    </location>
</feature>
<feature type="compositionally biased region" description="Acidic residues" evidence="1">
    <location>
        <begin position="387"/>
        <end position="401"/>
    </location>
</feature>
<gene>
    <name evidence="5" type="primary">m140</name>
</gene>
<dbReference type="EMBL" id="OP429127">
    <property type="protein sequence ID" value="WEG69681.1"/>
    <property type="molecule type" value="Genomic_DNA"/>
</dbReference>
<dbReference type="EMBL" id="OP429124">
    <property type="protein sequence ID" value="WEG69266.1"/>
    <property type="molecule type" value="Genomic_DNA"/>
</dbReference>
<dbReference type="InterPro" id="IPR003360">
    <property type="entry name" value="US22-like"/>
</dbReference>
<sequence>MDTTWEALPVTGDPSPYRHANKSSFLRVMAAFKDFYRAQGDHSVMREIVRKRAGDRLELGIPSSFYVELIPKEDYVEMKDVDLTNMVCCKEKITVLGRIVIKKGDDFIETSIALCIGSWTRVYTYEQSEDALVLVAPDLDKLARFGLIHCESIYRTSYLPQATVDPPKIVADLLLNQNDPDKIMELCRKYFGVDVALYTPGYRYSPMKLISEFKDVSWFWPFNAMYSERLEMCKNGITTRLCCRWHAFAVIGAYSPGSFFNARHVLIMDRFSAIYTIDTVRQKFYRLADNMTMLMHGGLCKDIAYGARFDRKRRNEERVESCTICPHGKDSSREGRNEKTHEHQFQWLCRKGRFRSDMTTWDCDDKRALAHSLRRQGVRTERCDCCSSDEYDDSDSDDSSESYERPVADDGSRKAVWREERAWIGRHDLELAPPEVLTRYMTEAEVSLQEVQVRRYQERQASYNTPTLAHSLPALFIQ</sequence>
<name>A0A9Y1INZ7_9BETA</name>
<accession>A0A9Y1INZ7</accession>
<organism evidence="5">
    <name type="scientific">Mastomys natalensis cytomegalovirus 2</name>
    <dbReference type="NCBI Taxonomy" id="2973540"/>
    <lineage>
        <taxon>Viruses</taxon>
        <taxon>Duplodnaviria</taxon>
        <taxon>Heunggongvirae</taxon>
        <taxon>Peploviricota</taxon>
        <taxon>Herviviricetes</taxon>
        <taxon>Herpesvirales</taxon>
        <taxon>Orthoherpesviridae</taxon>
        <taxon>Betaherpesvirinae</taxon>
        <taxon>Muromegalovirus</taxon>
    </lineage>
</organism>
<reference evidence="5" key="2">
    <citation type="submission" date="2023-06" db="EMBL/GenBank/DDBJ databases">
        <title>Isolation and genome sequencing of cytomegaloviruses from Natal multimammate mice (Mastomys natalensis).</title>
        <authorList>
            <person name="Jarvis M.A."/>
            <person name="Davison A.J."/>
        </authorList>
    </citation>
    <scope>NUCLEOTIDE SEQUENCE</scope>
    <source>
        <strain evidence="2">Mnat18</strain>
        <strain evidence="3">Mnat19</strain>
        <strain evidence="5">Mnat2</strain>
        <strain evidence="4">Mnat33</strain>
    </source>
</reference>
<dbReference type="EMBL" id="OP429123">
    <property type="protein sequence ID" value="WEG69128.1"/>
    <property type="molecule type" value="Genomic_DNA"/>
</dbReference>
<evidence type="ECO:0000313" key="2">
    <source>
        <dbReference type="EMBL" id="WEG69128.1"/>
    </source>
</evidence>
<proteinExistence type="predicted"/>
<evidence type="ECO:0000313" key="4">
    <source>
        <dbReference type="EMBL" id="WEG69681.1"/>
    </source>
</evidence>
<reference evidence="5" key="1">
    <citation type="submission" date="2022-09" db="EMBL/GenBank/DDBJ databases">
        <authorList>
            <person name="Vucak M."/>
            <person name="Davison A.J."/>
        </authorList>
    </citation>
    <scope>NUCLEOTIDE SEQUENCE</scope>
    <source>
        <strain evidence="2">Mnat18</strain>
        <strain evidence="3">Mnat19</strain>
        <strain evidence="5">Mnat2</strain>
        <strain evidence="4">Mnat33</strain>
    </source>
</reference>
<protein>
    <submittedName>
        <fullName evidence="5">Protein m140</fullName>
    </submittedName>
</protein>
<dbReference type="EMBL" id="OP429139">
    <property type="protein sequence ID" value="WEG71355.1"/>
    <property type="molecule type" value="Genomic_DNA"/>
</dbReference>
<evidence type="ECO:0000313" key="3">
    <source>
        <dbReference type="EMBL" id="WEG69266.1"/>
    </source>
</evidence>
<dbReference type="EMBL" id="OP429141">
    <property type="protein sequence ID" value="WEG71634.1"/>
    <property type="molecule type" value="Genomic_DNA"/>
</dbReference>
<dbReference type="Pfam" id="PF02393">
    <property type="entry name" value="US22"/>
    <property type="match status" value="2"/>
</dbReference>
<evidence type="ECO:0000256" key="1">
    <source>
        <dbReference type="SAM" id="MobiDB-lite"/>
    </source>
</evidence>
<evidence type="ECO:0000313" key="5">
    <source>
        <dbReference type="EMBL" id="WEG71355.1"/>
    </source>
</evidence>
<dbReference type="EMBL" id="OP429126">
    <property type="protein sequence ID" value="WEG69543.1"/>
    <property type="molecule type" value="Genomic_DNA"/>
</dbReference>
<feature type="region of interest" description="Disordered" evidence="1">
    <location>
        <begin position="386"/>
        <end position="411"/>
    </location>
</feature>